<dbReference type="Proteomes" id="UP000594961">
    <property type="component" value="Chromosome"/>
</dbReference>
<evidence type="ECO:0000256" key="7">
    <source>
        <dbReference type="ARBA" id="ARBA00022970"/>
    </source>
</evidence>
<dbReference type="PANTHER" id="PTHR43166">
    <property type="entry name" value="AMINO ACID IMPORT ATP-BINDING PROTEIN"/>
    <property type="match status" value="1"/>
</dbReference>
<evidence type="ECO:0000256" key="4">
    <source>
        <dbReference type="ARBA" id="ARBA00022741"/>
    </source>
</evidence>
<dbReference type="Pfam" id="PF00005">
    <property type="entry name" value="ABC_tran"/>
    <property type="match status" value="1"/>
</dbReference>
<dbReference type="SUPFAM" id="SSF52540">
    <property type="entry name" value="P-loop containing nucleoside triphosphate hydrolases"/>
    <property type="match status" value="1"/>
</dbReference>
<evidence type="ECO:0000256" key="1">
    <source>
        <dbReference type="ARBA" id="ARBA00005417"/>
    </source>
</evidence>
<dbReference type="EMBL" id="CP063212">
    <property type="protein sequence ID" value="QOR46855.1"/>
    <property type="molecule type" value="Genomic_DNA"/>
</dbReference>
<evidence type="ECO:0000259" key="11">
    <source>
        <dbReference type="PROSITE" id="PS50893"/>
    </source>
</evidence>
<dbReference type="Gene3D" id="3.40.50.300">
    <property type="entry name" value="P-loop containing nucleotide triphosphate hydrolases"/>
    <property type="match status" value="1"/>
</dbReference>
<comment type="subunit">
    <text evidence="10">Homodimer. Forms a membrane-associated complex with FtsX.</text>
</comment>
<evidence type="ECO:0000256" key="8">
    <source>
        <dbReference type="ARBA" id="ARBA00023136"/>
    </source>
</evidence>
<dbReference type="InterPro" id="IPR017871">
    <property type="entry name" value="ABC_transporter-like_CS"/>
</dbReference>
<evidence type="ECO:0000256" key="3">
    <source>
        <dbReference type="ARBA" id="ARBA00022475"/>
    </source>
</evidence>
<dbReference type="InterPro" id="IPR027417">
    <property type="entry name" value="P-loop_NTPase"/>
</dbReference>
<dbReference type="AlphaFoldDB" id="A0A7M1QZX6"/>
<dbReference type="GO" id="GO:0005524">
    <property type="term" value="F:ATP binding"/>
    <property type="evidence" value="ECO:0007669"/>
    <property type="project" value="UniProtKB-KW"/>
</dbReference>
<evidence type="ECO:0000256" key="2">
    <source>
        <dbReference type="ARBA" id="ARBA00022448"/>
    </source>
</evidence>
<organism evidence="12 13">
    <name type="scientific">Trueperella pecoris</name>
    <dbReference type="NCBI Taxonomy" id="2733571"/>
    <lineage>
        <taxon>Bacteria</taxon>
        <taxon>Bacillati</taxon>
        <taxon>Actinomycetota</taxon>
        <taxon>Actinomycetes</taxon>
        <taxon>Actinomycetales</taxon>
        <taxon>Actinomycetaceae</taxon>
        <taxon>Trueperella</taxon>
    </lineage>
</organism>
<keyword evidence="7" id="KW-0029">Amino-acid transport</keyword>
<keyword evidence="2" id="KW-0813">Transport</keyword>
<accession>A0A7M1QZX6</accession>
<evidence type="ECO:0000313" key="12">
    <source>
        <dbReference type="EMBL" id="QOR46855.1"/>
    </source>
</evidence>
<gene>
    <name evidence="12" type="ORF">INS90_06010</name>
</gene>
<dbReference type="InterPro" id="IPR003593">
    <property type="entry name" value="AAA+_ATPase"/>
</dbReference>
<comment type="function">
    <text evidence="9">Part of the ABC transporter FtsEX involved in cellular division. Has ATPase activity.</text>
</comment>
<keyword evidence="6" id="KW-1278">Translocase</keyword>
<evidence type="ECO:0000256" key="6">
    <source>
        <dbReference type="ARBA" id="ARBA00022967"/>
    </source>
</evidence>
<name>A0A7M1QZX6_9ACTO</name>
<dbReference type="RefSeq" id="WP_197551962.1">
    <property type="nucleotide sequence ID" value="NZ_CP063212.1"/>
</dbReference>
<dbReference type="GO" id="GO:0005886">
    <property type="term" value="C:plasma membrane"/>
    <property type="evidence" value="ECO:0007669"/>
    <property type="project" value="UniProtKB-ARBA"/>
</dbReference>
<proteinExistence type="inferred from homology"/>
<dbReference type="GO" id="GO:0006865">
    <property type="term" value="P:amino acid transport"/>
    <property type="evidence" value="ECO:0007669"/>
    <property type="project" value="UniProtKB-KW"/>
</dbReference>
<reference evidence="12 13" key="1">
    <citation type="submission" date="2020-10" db="EMBL/GenBank/DDBJ databases">
        <title>Trueperella pecoris sp. nov. isolated from bovine and porcine specimens.</title>
        <authorList>
            <person name="Schoenecker L."/>
            <person name="Schnydrig P."/>
            <person name="Brodard I."/>
            <person name="Thomann A."/>
            <person name="Hemphill A."/>
            <person name="Rodriguez-Campos S."/>
            <person name="Perreten V."/>
            <person name="Jores J."/>
            <person name="Kittl S."/>
        </authorList>
    </citation>
    <scope>NUCLEOTIDE SEQUENCE [LARGE SCALE GENOMIC DNA]</scope>
    <source>
        <strain evidence="12 13">19OD0592</strain>
    </source>
</reference>
<dbReference type="PROSITE" id="PS50893">
    <property type="entry name" value="ABC_TRANSPORTER_2"/>
    <property type="match status" value="1"/>
</dbReference>
<dbReference type="GO" id="GO:0016887">
    <property type="term" value="F:ATP hydrolysis activity"/>
    <property type="evidence" value="ECO:0007669"/>
    <property type="project" value="InterPro"/>
</dbReference>
<dbReference type="FunFam" id="3.40.50.300:FF:000056">
    <property type="entry name" value="Cell division ATP-binding protein FtsE"/>
    <property type="match status" value="1"/>
</dbReference>
<dbReference type="InterPro" id="IPR050086">
    <property type="entry name" value="MetN_ABC_transporter-like"/>
</dbReference>
<protein>
    <submittedName>
        <fullName evidence="12">Methionine ABC transporter ATP-binding protein</fullName>
    </submittedName>
</protein>
<dbReference type="CDD" id="cd03258">
    <property type="entry name" value="ABC_MetN_methionine_transporter"/>
    <property type="match status" value="1"/>
</dbReference>
<keyword evidence="4" id="KW-0547">Nucleotide-binding</keyword>
<dbReference type="InterPro" id="IPR041701">
    <property type="entry name" value="MetN_ABC"/>
</dbReference>
<keyword evidence="3" id="KW-1003">Cell membrane</keyword>
<keyword evidence="5 12" id="KW-0067">ATP-binding</keyword>
<evidence type="ECO:0000256" key="5">
    <source>
        <dbReference type="ARBA" id="ARBA00022840"/>
    </source>
</evidence>
<evidence type="ECO:0000256" key="10">
    <source>
        <dbReference type="ARBA" id="ARBA00063837"/>
    </source>
</evidence>
<evidence type="ECO:0000256" key="9">
    <source>
        <dbReference type="ARBA" id="ARBA00054718"/>
    </source>
</evidence>
<dbReference type="PROSITE" id="PS00211">
    <property type="entry name" value="ABC_TRANSPORTER_1"/>
    <property type="match status" value="1"/>
</dbReference>
<keyword evidence="8" id="KW-0472">Membrane</keyword>
<sequence>MIELHGVTKVYPRRGGEAVTALDDLSLTIPDGEIHGIVGESGAGKSTLIRCLTALEKPTSGSILVDGKDLTTLSDSRLRAERRHIGMVFQGANLFEARTAADNIAYPLKVAGVSKAERNERVAELLDIVGLAGRGGSYPAQMSGGQRQRVGIARALADRPSVVLADEPTSALDMETTEQILALLKDVRDRLGVTIVVITHEMSVVRKICTSATLLDAGKIVESGSIEHTLANPNSKLAKKLVPLPDVDPRAVGDDSVVDIYFTSSPGIPTGSRVMTRVAELGADISAGLFESVGEMQVGRMALALASDKVPQALAAFAQDGIHAEVRSL</sequence>
<evidence type="ECO:0000313" key="13">
    <source>
        <dbReference type="Proteomes" id="UP000594961"/>
    </source>
</evidence>
<dbReference type="InterPro" id="IPR003439">
    <property type="entry name" value="ABC_transporter-like_ATP-bd"/>
</dbReference>
<dbReference type="SMART" id="SM00382">
    <property type="entry name" value="AAA"/>
    <property type="match status" value="1"/>
</dbReference>
<dbReference type="PANTHER" id="PTHR43166:SF30">
    <property type="entry name" value="METHIONINE IMPORT ATP-BINDING PROTEIN METN"/>
    <property type="match status" value="1"/>
</dbReference>
<comment type="similarity">
    <text evidence="1">Belongs to the ABC transporter superfamily.</text>
</comment>
<feature type="domain" description="ABC transporter" evidence="11">
    <location>
        <begin position="2"/>
        <end position="242"/>
    </location>
</feature>